<feature type="signal peptide" evidence="5">
    <location>
        <begin position="1"/>
        <end position="24"/>
    </location>
</feature>
<sequence>MSLRARLYPLLTLCTLGCPPPAESGDAPSTTDDATSDSSSSTFAEEPTITGSILTTSTEEPTTGSSSDGESTSTGDEAGAPPAAPTLVLDYAPIKQYNFSWEPVAGAEYYQLLERPYPEVPGWSQLGDDLIGTSTTLTMPIHLRLSAAYALRACNQDGCSQSEPVEVDPGVDEAIGYFKASNAESEDYFGLDLAISADGTTMVVGAPYEDSGALGVNSKQSDNSSPNSGAAYVFVREGDSWKQQAYLKSFNPGEGDQFGEVAISANGDTIAVGARQEDSGATGIGGDPNDNSGTNSGAVYVFERKGGAWSQTAYVKANNTQSLANFGEALALSADGNTLVVGAPSESSAATGVDSNPWQGFVEGSGAAYVYSRTGSGWTHRAYLKATNTGQWDSFGAALALSADGATLAVGAPDEDGKTGGINGDQLDGAASAGAVYMFVLNDGAWSQQAYIKASNPGSPDLFGFTLALTQDGDTLFVGAPMEASAATEIDGDQSNDEAYAAGAVYVFSRLGQTWQQDAYIKAPNADEDDHLGIGLAVSGDGGILVAGAPGEGSGGAGCFADPSDETAPGSGAAHVFTRVDGTWTHRHYFKAPNSRSDSYFGSPIGLTADGTTLVIAAPTETSTATGVDGNQLDMAGSRVGAVYMY</sequence>
<keyword evidence="7" id="KW-1185">Reference proteome</keyword>
<organism evidence="6 7">
    <name type="scientific">Nannocystis punicea</name>
    <dbReference type="NCBI Taxonomy" id="2995304"/>
    <lineage>
        <taxon>Bacteria</taxon>
        <taxon>Pseudomonadati</taxon>
        <taxon>Myxococcota</taxon>
        <taxon>Polyangia</taxon>
        <taxon>Nannocystales</taxon>
        <taxon>Nannocystaceae</taxon>
        <taxon>Nannocystis</taxon>
    </lineage>
</organism>
<reference evidence="6" key="1">
    <citation type="submission" date="2022-11" db="EMBL/GenBank/DDBJ databases">
        <title>Minimal conservation of predation-associated metabolite biosynthetic gene clusters underscores biosynthetic potential of Myxococcota including descriptions for ten novel species: Archangium lansinium sp. nov., Myxococcus landrumus sp. nov., Nannocystis bai.</title>
        <authorList>
            <person name="Ahearne A."/>
            <person name="Stevens C."/>
            <person name="Dowd S."/>
        </authorList>
    </citation>
    <scope>NUCLEOTIDE SEQUENCE</scope>
    <source>
        <strain evidence="6">Fl3</strain>
    </source>
</reference>
<dbReference type="Pfam" id="PF14312">
    <property type="entry name" value="FG-GAP_2"/>
    <property type="match status" value="3"/>
</dbReference>
<evidence type="ECO:0000256" key="3">
    <source>
        <dbReference type="ARBA" id="ARBA00023180"/>
    </source>
</evidence>
<keyword evidence="1 5" id="KW-0732">Signal</keyword>
<evidence type="ECO:0000313" key="7">
    <source>
        <dbReference type="Proteomes" id="UP001164459"/>
    </source>
</evidence>
<dbReference type="InterPro" id="IPR013519">
    <property type="entry name" value="Int_alpha_beta-p"/>
</dbReference>
<dbReference type="InterPro" id="IPR013783">
    <property type="entry name" value="Ig-like_fold"/>
</dbReference>
<dbReference type="PANTHER" id="PTHR36220:SF1">
    <property type="entry name" value="GAMMA TUBULIN COMPLEX COMPONENT C-TERMINAL DOMAIN-CONTAINING PROTEIN"/>
    <property type="match status" value="1"/>
</dbReference>
<evidence type="ECO:0000256" key="4">
    <source>
        <dbReference type="SAM" id="MobiDB-lite"/>
    </source>
</evidence>
<dbReference type="Proteomes" id="UP001164459">
    <property type="component" value="Chromosome"/>
</dbReference>
<feature type="region of interest" description="Disordered" evidence="4">
    <location>
        <begin position="18"/>
        <end position="84"/>
    </location>
</feature>
<dbReference type="EMBL" id="CP114040">
    <property type="protein sequence ID" value="WAS96446.1"/>
    <property type="molecule type" value="Genomic_DNA"/>
</dbReference>
<feature type="compositionally biased region" description="Low complexity" evidence="4">
    <location>
        <begin position="55"/>
        <end position="77"/>
    </location>
</feature>
<dbReference type="Gene3D" id="2.130.10.130">
    <property type="entry name" value="Integrin alpha, N-terminal"/>
    <property type="match status" value="3"/>
</dbReference>
<dbReference type="SMART" id="SM00191">
    <property type="entry name" value="Int_alpha"/>
    <property type="match status" value="4"/>
</dbReference>
<dbReference type="PANTHER" id="PTHR36220">
    <property type="entry name" value="UNNAMED PRODUCT"/>
    <property type="match status" value="1"/>
</dbReference>
<dbReference type="RefSeq" id="WP_269038795.1">
    <property type="nucleotide sequence ID" value="NZ_CP114040.1"/>
</dbReference>
<dbReference type="InterPro" id="IPR013517">
    <property type="entry name" value="FG-GAP"/>
</dbReference>
<gene>
    <name evidence="6" type="ORF">O0S08_09830</name>
</gene>
<name>A0ABY7HB15_9BACT</name>
<proteinExistence type="predicted"/>
<feature type="chain" id="PRO_5047430480" evidence="5">
    <location>
        <begin position="25"/>
        <end position="646"/>
    </location>
</feature>
<accession>A0ABY7HB15</accession>
<evidence type="ECO:0000256" key="5">
    <source>
        <dbReference type="SAM" id="SignalP"/>
    </source>
</evidence>
<keyword evidence="2" id="KW-0677">Repeat</keyword>
<evidence type="ECO:0000256" key="1">
    <source>
        <dbReference type="ARBA" id="ARBA00022729"/>
    </source>
</evidence>
<dbReference type="InterPro" id="IPR011043">
    <property type="entry name" value="Gal_Oxase/kelch_b-propeller"/>
</dbReference>
<keyword evidence="3" id="KW-0325">Glycoprotein</keyword>
<dbReference type="InterPro" id="IPR028994">
    <property type="entry name" value="Integrin_alpha_N"/>
</dbReference>
<evidence type="ECO:0000256" key="2">
    <source>
        <dbReference type="ARBA" id="ARBA00022737"/>
    </source>
</evidence>
<feature type="compositionally biased region" description="Low complexity" evidence="4">
    <location>
        <begin position="24"/>
        <end position="42"/>
    </location>
</feature>
<dbReference type="Gene3D" id="2.60.40.10">
    <property type="entry name" value="Immunoglobulins"/>
    <property type="match status" value="1"/>
</dbReference>
<protein>
    <submittedName>
        <fullName evidence="6">FG-GAP repeat protein</fullName>
    </submittedName>
</protein>
<dbReference type="SUPFAM" id="SSF50965">
    <property type="entry name" value="Galactose oxidase, central domain"/>
    <property type="match status" value="1"/>
</dbReference>
<evidence type="ECO:0000313" key="6">
    <source>
        <dbReference type="EMBL" id="WAS96446.1"/>
    </source>
</evidence>